<evidence type="ECO:0000313" key="3">
    <source>
        <dbReference type="Proteomes" id="UP001221898"/>
    </source>
</evidence>
<accession>A0AAD7WTA5</accession>
<protein>
    <submittedName>
        <fullName evidence="2">Uncharacterized protein</fullName>
    </submittedName>
</protein>
<dbReference type="EMBL" id="JAINUG010000034">
    <property type="protein sequence ID" value="KAJ8408671.1"/>
    <property type="molecule type" value="Genomic_DNA"/>
</dbReference>
<proteinExistence type="predicted"/>
<dbReference type="AlphaFoldDB" id="A0AAD7WTA5"/>
<evidence type="ECO:0000313" key="2">
    <source>
        <dbReference type="EMBL" id="KAJ8408671.1"/>
    </source>
</evidence>
<reference evidence="2" key="1">
    <citation type="journal article" date="2023" name="Science">
        <title>Genome structures resolve the early diversification of teleost fishes.</title>
        <authorList>
            <person name="Parey E."/>
            <person name="Louis A."/>
            <person name="Montfort J."/>
            <person name="Bouchez O."/>
            <person name="Roques C."/>
            <person name="Iampietro C."/>
            <person name="Lluch J."/>
            <person name="Castinel A."/>
            <person name="Donnadieu C."/>
            <person name="Desvignes T."/>
            <person name="Floi Bucao C."/>
            <person name="Jouanno E."/>
            <person name="Wen M."/>
            <person name="Mejri S."/>
            <person name="Dirks R."/>
            <person name="Jansen H."/>
            <person name="Henkel C."/>
            <person name="Chen W.J."/>
            <person name="Zahm M."/>
            <person name="Cabau C."/>
            <person name="Klopp C."/>
            <person name="Thompson A.W."/>
            <person name="Robinson-Rechavi M."/>
            <person name="Braasch I."/>
            <person name="Lecointre G."/>
            <person name="Bobe J."/>
            <person name="Postlethwait J.H."/>
            <person name="Berthelot C."/>
            <person name="Roest Crollius H."/>
            <person name="Guiguen Y."/>
        </authorList>
    </citation>
    <scope>NUCLEOTIDE SEQUENCE</scope>
    <source>
        <strain evidence="2">NC1722</strain>
    </source>
</reference>
<organism evidence="2 3">
    <name type="scientific">Aldrovandia affinis</name>
    <dbReference type="NCBI Taxonomy" id="143900"/>
    <lineage>
        <taxon>Eukaryota</taxon>
        <taxon>Metazoa</taxon>
        <taxon>Chordata</taxon>
        <taxon>Craniata</taxon>
        <taxon>Vertebrata</taxon>
        <taxon>Euteleostomi</taxon>
        <taxon>Actinopterygii</taxon>
        <taxon>Neopterygii</taxon>
        <taxon>Teleostei</taxon>
        <taxon>Notacanthiformes</taxon>
        <taxon>Halosauridae</taxon>
        <taxon>Aldrovandia</taxon>
    </lineage>
</organism>
<evidence type="ECO:0000256" key="1">
    <source>
        <dbReference type="SAM" id="MobiDB-lite"/>
    </source>
</evidence>
<feature type="region of interest" description="Disordered" evidence="1">
    <location>
        <begin position="77"/>
        <end position="103"/>
    </location>
</feature>
<sequence length="157" mass="17366">MECPLGAPRHLSVLSACSPAHLPLVSSKLSGVPFATSAIFYTRRLMNKVIVTLSPDTLRLRRRDISRSLLELLSEGNLITPPNRSGDHRVTERTGASKPKGNQTQLTLRPASELLYRGLTVAHENDSEPETFDEEDLCGSQFDGQMVMAKRHLQMSP</sequence>
<name>A0AAD7WTA5_9TELE</name>
<dbReference type="Proteomes" id="UP001221898">
    <property type="component" value="Unassembled WGS sequence"/>
</dbReference>
<gene>
    <name evidence="2" type="ORF">AAFF_G00253060</name>
</gene>
<keyword evidence="3" id="KW-1185">Reference proteome</keyword>
<comment type="caution">
    <text evidence="2">The sequence shown here is derived from an EMBL/GenBank/DDBJ whole genome shotgun (WGS) entry which is preliminary data.</text>
</comment>